<protein>
    <recommendedName>
        <fullName evidence="3">Response regulatory domain-containing protein</fullName>
    </recommendedName>
</protein>
<dbReference type="PANTHER" id="PTHR44591:SF3">
    <property type="entry name" value="RESPONSE REGULATORY DOMAIN-CONTAINING PROTEIN"/>
    <property type="match status" value="1"/>
</dbReference>
<evidence type="ECO:0000256" key="1">
    <source>
        <dbReference type="ARBA" id="ARBA00022553"/>
    </source>
</evidence>
<dbReference type="Gene3D" id="3.40.50.2300">
    <property type="match status" value="1"/>
</dbReference>
<dbReference type="InterPro" id="IPR011006">
    <property type="entry name" value="CheY-like_superfamily"/>
</dbReference>
<accession>A0A6P2DJ38</accession>
<dbReference type="GO" id="GO:0000160">
    <property type="term" value="P:phosphorelay signal transduction system"/>
    <property type="evidence" value="ECO:0007669"/>
    <property type="project" value="InterPro"/>
</dbReference>
<dbReference type="PANTHER" id="PTHR44591">
    <property type="entry name" value="STRESS RESPONSE REGULATOR PROTEIN 1"/>
    <property type="match status" value="1"/>
</dbReference>
<name>A0A6P2DJ38_9BACT</name>
<feature type="domain" description="Response regulatory" evidence="3">
    <location>
        <begin position="15"/>
        <end position="130"/>
    </location>
</feature>
<dbReference type="SMART" id="SM00448">
    <property type="entry name" value="REC"/>
    <property type="match status" value="1"/>
</dbReference>
<dbReference type="InterPro" id="IPR001789">
    <property type="entry name" value="Sig_transdc_resp-reg_receiver"/>
</dbReference>
<evidence type="ECO:0000259" key="3">
    <source>
        <dbReference type="PROSITE" id="PS50110"/>
    </source>
</evidence>
<keyword evidence="1 2" id="KW-0597">Phosphoprotein</keyword>
<dbReference type="Pfam" id="PF00072">
    <property type="entry name" value="Response_reg"/>
    <property type="match status" value="1"/>
</dbReference>
<dbReference type="InterPro" id="IPR050595">
    <property type="entry name" value="Bact_response_regulator"/>
</dbReference>
<dbReference type="PROSITE" id="PS50110">
    <property type="entry name" value="RESPONSE_REGULATORY"/>
    <property type="match status" value="1"/>
</dbReference>
<sequence length="147" mass="16378">MITELSPPPATVSRRVLIVEDLEDSRESLQELLQEALKIEVDTAADGVRGLELLAERPYALVVTDLRMPKASGMRVLREVQDRALPCAVVVMTGHGSVREAVEAMRLGAYDFLQKPLDPQKFVLLVDRVLRERELVAIGGRKEFGQD</sequence>
<proteinExistence type="predicted"/>
<evidence type="ECO:0000313" key="4">
    <source>
        <dbReference type="EMBL" id="VTS03141.1"/>
    </source>
</evidence>
<dbReference type="Proteomes" id="UP000464178">
    <property type="component" value="Chromosome"/>
</dbReference>
<dbReference type="KEGG" id="gms:SOIL9_72820"/>
<dbReference type="SUPFAM" id="SSF52172">
    <property type="entry name" value="CheY-like"/>
    <property type="match status" value="1"/>
</dbReference>
<dbReference type="AlphaFoldDB" id="A0A6P2DJ38"/>
<evidence type="ECO:0000313" key="5">
    <source>
        <dbReference type="Proteomes" id="UP000464178"/>
    </source>
</evidence>
<dbReference type="RefSeq" id="WP_162672942.1">
    <property type="nucleotide sequence ID" value="NZ_LR593886.1"/>
</dbReference>
<feature type="modified residue" description="4-aspartylphosphate" evidence="2">
    <location>
        <position position="65"/>
    </location>
</feature>
<evidence type="ECO:0000256" key="2">
    <source>
        <dbReference type="PROSITE-ProRule" id="PRU00169"/>
    </source>
</evidence>
<dbReference type="EMBL" id="LR593886">
    <property type="protein sequence ID" value="VTS03141.1"/>
    <property type="molecule type" value="Genomic_DNA"/>
</dbReference>
<keyword evidence="5" id="KW-1185">Reference proteome</keyword>
<gene>
    <name evidence="4" type="ORF">SOIL9_72820</name>
</gene>
<reference evidence="4 5" key="1">
    <citation type="submission" date="2019-05" db="EMBL/GenBank/DDBJ databases">
        <authorList>
            <consortium name="Science for Life Laboratories"/>
        </authorList>
    </citation>
    <scope>NUCLEOTIDE SEQUENCE [LARGE SCALE GENOMIC DNA]</scope>
    <source>
        <strain evidence="4">Soil9</strain>
    </source>
</reference>
<organism evidence="4 5">
    <name type="scientific">Gemmata massiliana</name>
    <dbReference type="NCBI Taxonomy" id="1210884"/>
    <lineage>
        <taxon>Bacteria</taxon>
        <taxon>Pseudomonadati</taxon>
        <taxon>Planctomycetota</taxon>
        <taxon>Planctomycetia</taxon>
        <taxon>Gemmatales</taxon>
        <taxon>Gemmataceae</taxon>
        <taxon>Gemmata</taxon>
    </lineage>
</organism>